<comment type="caution">
    <text evidence="1">The sequence shown here is derived from an EMBL/GenBank/DDBJ whole genome shotgun (WGS) entry which is preliminary data.</text>
</comment>
<name>A0AAE3VZT3_9ACTN</name>
<dbReference type="AlphaFoldDB" id="A0AAE3VZT3"/>
<evidence type="ECO:0000313" key="1">
    <source>
        <dbReference type="EMBL" id="MDQ0366831.1"/>
    </source>
</evidence>
<dbReference type="Pfam" id="PF19457">
    <property type="entry name" value="DUF5994"/>
    <property type="match status" value="1"/>
</dbReference>
<organism evidence="1 2">
    <name type="scientific">Catenuloplanes indicus</name>
    <dbReference type="NCBI Taxonomy" id="137267"/>
    <lineage>
        <taxon>Bacteria</taxon>
        <taxon>Bacillati</taxon>
        <taxon>Actinomycetota</taxon>
        <taxon>Actinomycetes</taxon>
        <taxon>Micromonosporales</taxon>
        <taxon>Micromonosporaceae</taxon>
        <taxon>Catenuloplanes</taxon>
    </lineage>
</organism>
<reference evidence="1 2" key="1">
    <citation type="submission" date="2023-07" db="EMBL/GenBank/DDBJ databases">
        <title>Sequencing the genomes of 1000 actinobacteria strains.</title>
        <authorList>
            <person name="Klenk H.-P."/>
        </authorList>
    </citation>
    <scope>NUCLEOTIDE SEQUENCE [LARGE SCALE GENOMIC DNA]</scope>
    <source>
        <strain evidence="1 2">DSM 44709</strain>
    </source>
</reference>
<accession>A0AAE3VZT3</accession>
<keyword evidence="2" id="KW-1185">Reference proteome</keyword>
<sequence>MTNPTAPRLHTEDTGASRTLLDGGWWPRSTDPAAEIPGLVLAIDRLHGRVLRLVLAADGWDDHPRRLQVAPGRTVRLGYFASQPVSLLTALCENGGRVDLLVVPPGEEQSHADAALLLATEIGNPMHAPQILPSVKARAVPAR</sequence>
<proteinExistence type="predicted"/>
<dbReference type="EMBL" id="JAUSUZ010000001">
    <property type="protein sequence ID" value="MDQ0366831.1"/>
    <property type="molecule type" value="Genomic_DNA"/>
</dbReference>
<protein>
    <submittedName>
        <fullName evidence="1">Uncharacterized protein</fullName>
    </submittedName>
</protein>
<evidence type="ECO:0000313" key="2">
    <source>
        <dbReference type="Proteomes" id="UP001240236"/>
    </source>
</evidence>
<dbReference type="InterPro" id="IPR046036">
    <property type="entry name" value="DUF5994"/>
</dbReference>
<gene>
    <name evidence="1" type="ORF">J2S42_003500</name>
</gene>
<dbReference type="Proteomes" id="UP001240236">
    <property type="component" value="Unassembled WGS sequence"/>
</dbReference>
<dbReference type="RefSeq" id="WP_307240443.1">
    <property type="nucleotide sequence ID" value="NZ_JAUSUZ010000001.1"/>
</dbReference>